<dbReference type="InterPro" id="IPR011990">
    <property type="entry name" value="TPR-like_helical_dom_sf"/>
</dbReference>
<proteinExistence type="predicted"/>
<evidence type="ECO:0000313" key="1">
    <source>
        <dbReference type="EMBL" id="PIM50919.1"/>
    </source>
</evidence>
<keyword evidence="2" id="KW-1185">Reference proteome</keyword>
<organism evidence="1 2">
    <name type="scientific">Roseateles chitinivorans</name>
    <dbReference type="NCBI Taxonomy" id="2917965"/>
    <lineage>
        <taxon>Bacteria</taxon>
        <taxon>Pseudomonadati</taxon>
        <taxon>Pseudomonadota</taxon>
        <taxon>Betaproteobacteria</taxon>
        <taxon>Burkholderiales</taxon>
        <taxon>Sphaerotilaceae</taxon>
        <taxon>Roseateles</taxon>
    </lineage>
</organism>
<protein>
    <recommendedName>
        <fullName evidence="3">MalT-like TPR region domain-containing protein</fullName>
    </recommendedName>
</protein>
<dbReference type="SUPFAM" id="SSF48452">
    <property type="entry name" value="TPR-like"/>
    <property type="match status" value="1"/>
</dbReference>
<reference evidence="1 2" key="1">
    <citation type="submission" date="2017-11" db="EMBL/GenBank/DDBJ databases">
        <title>Draft genome sequence of Mitsuaria sp. HWN-4.</title>
        <authorList>
            <person name="Gundlapally S.R."/>
        </authorList>
    </citation>
    <scope>NUCLEOTIDE SEQUENCE [LARGE SCALE GENOMIC DNA]</scope>
    <source>
        <strain evidence="1 2">HWN-4</strain>
    </source>
</reference>
<dbReference type="Proteomes" id="UP000231501">
    <property type="component" value="Unassembled WGS sequence"/>
</dbReference>
<name>A0A2G9C5U4_9BURK</name>
<dbReference type="AlphaFoldDB" id="A0A2G9C5U4"/>
<evidence type="ECO:0000313" key="2">
    <source>
        <dbReference type="Proteomes" id="UP000231501"/>
    </source>
</evidence>
<dbReference type="OrthoDB" id="6637938at2"/>
<sequence length="511" mass="55282">MAINPVERRLAELLQRWQAFIDQPDKRVLLWQTPDSGKRMLECFFEMQRHEAVDGGSTSGDTFIVFDAPFEHAIAYSRALKEALAGQYAASHEELERAGQTPDWPFVPDEVPDTAAAFLRALGSLAQHHGVFGHLVAVLMPVRVDDDESWAAWLDRALQAGVPDGVRLLVPDVQEAPRLERLAGAGHAQVLAEALPLDAWSVAQETFAQEPTVGPGGVFRNLLTGLFALAEKGTADQVLAKGRDALAFARAQGWADQEVAVRVLTAGVMLKERRCDEAVNHYRHARSSAEAARATGHPAGGQLVLQTWFGEAAAHVAAGDLRRATACYQAAAQLASDLPNPLMWLEALRMGTYCLAREGDGNAALAFGRPALAVGERLKPESRPMTTLPLHSFEMLRLIEPDRAGRIEAIRRELDRQEVAGRARLETQAASLEGASDVAALRQVEQQHLAEMEDLLRQAQARADSEAAGGGPAFREVFEHARDLLGPAWPIAMQGAIGPAPHLSNAQGAAA</sequence>
<dbReference type="RefSeq" id="WP_099863871.1">
    <property type="nucleotide sequence ID" value="NZ_PEOG01000090.1"/>
</dbReference>
<gene>
    <name evidence="1" type="ORF">CS062_22485</name>
</gene>
<comment type="caution">
    <text evidence="1">The sequence shown here is derived from an EMBL/GenBank/DDBJ whole genome shotgun (WGS) entry which is preliminary data.</text>
</comment>
<evidence type="ECO:0008006" key="3">
    <source>
        <dbReference type="Google" id="ProtNLM"/>
    </source>
</evidence>
<accession>A0A2G9C5U4</accession>
<dbReference type="EMBL" id="PEOG01000090">
    <property type="protein sequence ID" value="PIM50919.1"/>
    <property type="molecule type" value="Genomic_DNA"/>
</dbReference>